<evidence type="ECO:0000259" key="3">
    <source>
        <dbReference type="Pfam" id="PF09113"/>
    </source>
</evidence>
<dbReference type="PANTHER" id="PTHR39319:SF1">
    <property type="entry name" value="SI:DKEY-256H2.1"/>
    <property type="match status" value="1"/>
</dbReference>
<feature type="signal peptide" evidence="2">
    <location>
        <begin position="1"/>
        <end position="24"/>
    </location>
</feature>
<gene>
    <name evidence="4" type="ORF">LX78_00904</name>
</gene>
<keyword evidence="4" id="KW-0378">Hydrolase</keyword>
<keyword evidence="4" id="KW-0326">Glycosidase</keyword>
<keyword evidence="2" id="KW-0732">Signal</keyword>
<feature type="chain" id="PRO_5016466961" evidence="2">
    <location>
        <begin position="25"/>
        <end position="570"/>
    </location>
</feature>
<comment type="caution">
    <text evidence="4">The sequence shown here is derived from an EMBL/GenBank/DDBJ whole genome shotgun (WGS) entry which is preliminary data.</text>
</comment>
<dbReference type="InterPro" id="IPR014784">
    <property type="entry name" value="Cu2_ascorb_mOase-like_C"/>
</dbReference>
<dbReference type="InterPro" id="IPR008977">
    <property type="entry name" value="PHM/PNGase_F_dom_sf"/>
</dbReference>
<dbReference type="InterPro" id="IPR015197">
    <property type="entry name" value="PngaseF_C"/>
</dbReference>
<proteinExistence type="predicted"/>
<keyword evidence="5" id="KW-1185">Reference proteome</keyword>
<dbReference type="Gene3D" id="2.60.40.10">
    <property type="entry name" value="Immunoglobulins"/>
    <property type="match status" value="1"/>
</dbReference>
<evidence type="ECO:0000313" key="5">
    <source>
        <dbReference type="Proteomes" id="UP000245430"/>
    </source>
</evidence>
<accession>A0A316DP69</accession>
<dbReference type="AlphaFoldDB" id="A0A316DP69"/>
<evidence type="ECO:0000256" key="1">
    <source>
        <dbReference type="ARBA" id="ARBA00023157"/>
    </source>
</evidence>
<name>A0A316DP69_9FLAO</name>
<protein>
    <submittedName>
        <fullName evidence="4">Peptide-N-glycosidase F-like protein</fullName>
    </submittedName>
</protein>
<keyword evidence="1" id="KW-1015">Disulfide bond</keyword>
<sequence>MKFLSNVKVLSVITLMFVLFCCSSDDSSQGTTTPTPTPGIILTGAVSPFAETDVLSFSESQSVQVKGMNLTANLTIDTDSNFQISLDDISFTTNLIIDKDDANSGNQTIYARFAPAESAVGSNEGQIVFKSDGAASKTLNLSGVGVSITPVITVSEEELDFGDVANATPSESLTLNVNGDNLVNNISLSTTSPFEISLDNVVFSTSLQIDAANANDDTLIYLRYTPSAVGTETGLLTLQNDLTDDVSVLLKGVGLPVTHNYVAFDNEHLAFGGGFSQSSEQIITLHDDISNIETINMYVQLDCPSGGCDAWDVFANISVRDEDSNDWYEIGRYITPYGVDNSDLERGFMIDVTDFKSLLIGELELRAYIEVWGSDGWNLSVDFDYIEGTPDYPYYAIAEVLQYNENSLEGVIYGEDDSAFVLAKSISIPVNAESTHLRTIISGWGHATPSDSDGRPCAEWCYRTHDVIINNVDMFQHNMGPIGCASNPVSPQNGNWQPDRAGWCPGMAVPVRIDEFDSSMAGNTFGFKYDFEDWVNDLQSTADNVHAYYAISTFVVVKSDTPIAKPNVTL</sequence>
<evidence type="ECO:0000313" key="4">
    <source>
        <dbReference type="EMBL" id="PWK19556.1"/>
    </source>
</evidence>
<reference evidence="4 5" key="1">
    <citation type="submission" date="2018-05" db="EMBL/GenBank/DDBJ databases">
        <title>Genomic Encyclopedia of Archaeal and Bacterial Type Strains, Phase II (KMG-II): from individual species to whole genera.</title>
        <authorList>
            <person name="Goeker M."/>
        </authorList>
    </citation>
    <scope>NUCLEOTIDE SEQUENCE [LARGE SCALE GENOMIC DNA]</scope>
    <source>
        <strain evidence="4 5">DSM 22637</strain>
    </source>
</reference>
<organism evidence="4 5">
    <name type="scientific">Xanthomarina spongicola</name>
    <dbReference type="NCBI Taxonomy" id="570520"/>
    <lineage>
        <taxon>Bacteria</taxon>
        <taxon>Pseudomonadati</taxon>
        <taxon>Bacteroidota</taxon>
        <taxon>Flavobacteriia</taxon>
        <taxon>Flavobacteriales</taxon>
        <taxon>Flavobacteriaceae</taxon>
        <taxon>Xanthomarina</taxon>
    </lineage>
</organism>
<dbReference type="GO" id="GO:0016798">
    <property type="term" value="F:hydrolase activity, acting on glycosyl bonds"/>
    <property type="evidence" value="ECO:0007669"/>
    <property type="project" value="UniProtKB-KW"/>
</dbReference>
<dbReference type="SUPFAM" id="SSF49742">
    <property type="entry name" value="PHM/PNGase F"/>
    <property type="match status" value="2"/>
</dbReference>
<dbReference type="InterPro" id="IPR013783">
    <property type="entry name" value="Ig-like_fold"/>
</dbReference>
<dbReference type="PANTHER" id="PTHR39319">
    <property type="entry name" value="SI:DKEY-256H2.1"/>
    <property type="match status" value="1"/>
</dbReference>
<feature type="domain" description="Peptide-N-glycosidase F C-terminal" evidence="3">
    <location>
        <begin position="423"/>
        <end position="522"/>
    </location>
</feature>
<dbReference type="EMBL" id="QGGP01000002">
    <property type="protein sequence ID" value="PWK19556.1"/>
    <property type="molecule type" value="Genomic_DNA"/>
</dbReference>
<evidence type="ECO:0000256" key="2">
    <source>
        <dbReference type="SAM" id="SignalP"/>
    </source>
</evidence>
<dbReference type="Pfam" id="PF09113">
    <property type="entry name" value="N-glycanase_C"/>
    <property type="match status" value="1"/>
</dbReference>
<dbReference type="GO" id="GO:0016715">
    <property type="term" value="F:oxidoreductase activity, acting on paired donors, with incorporation or reduction of molecular oxygen, reduced ascorbate as one donor, and incorporation of one atom of oxygen"/>
    <property type="evidence" value="ECO:0007669"/>
    <property type="project" value="InterPro"/>
</dbReference>
<dbReference type="Gene3D" id="2.60.120.230">
    <property type="match status" value="2"/>
</dbReference>
<dbReference type="Proteomes" id="UP000245430">
    <property type="component" value="Unassembled WGS sequence"/>
</dbReference>
<dbReference type="InterPro" id="IPR053251">
    <property type="entry name" value="N-glycanase"/>
</dbReference>
<dbReference type="RefSeq" id="WP_221407895.1">
    <property type="nucleotide sequence ID" value="NZ_QGGP01000002.1"/>
</dbReference>